<comment type="subcellular location">
    <subcellularLocation>
        <location evidence="2">Cell membrane</location>
    </subcellularLocation>
</comment>
<dbReference type="InterPro" id="IPR036097">
    <property type="entry name" value="HisK_dim/P_sf"/>
</dbReference>
<dbReference type="Pfam" id="PF02518">
    <property type="entry name" value="HATPase_c"/>
    <property type="match status" value="1"/>
</dbReference>
<dbReference type="SMART" id="SM00304">
    <property type="entry name" value="HAMP"/>
    <property type="match status" value="1"/>
</dbReference>
<comment type="catalytic activity">
    <reaction evidence="1">
        <text>ATP + protein L-histidine = ADP + protein N-phospho-L-histidine.</text>
        <dbReference type="EC" id="2.7.13.3"/>
    </reaction>
</comment>
<feature type="transmembrane region" description="Helical" evidence="11">
    <location>
        <begin position="194"/>
        <end position="213"/>
    </location>
</feature>
<dbReference type="PROSITE" id="PS50109">
    <property type="entry name" value="HIS_KIN"/>
    <property type="match status" value="1"/>
</dbReference>
<protein>
    <recommendedName>
        <fullName evidence="3">histidine kinase</fullName>
        <ecNumber evidence="3">2.7.13.3</ecNumber>
    </recommendedName>
</protein>
<evidence type="ECO:0000259" key="13">
    <source>
        <dbReference type="PROSITE" id="PS50885"/>
    </source>
</evidence>
<dbReference type="InterPro" id="IPR004358">
    <property type="entry name" value="Sig_transdc_His_kin-like_C"/>
</dbReference>
<dbReference type="PRINTS" id="PR00344">
    <property type="entry name" value="BCTRLSENSOR"/>
</dbReference>
<dbReference type="InterPro" id="IPR003660">
    <property type="entry name" value="HAMP_dom"/>
</dbReference>
<evidence type="ECO:0000256" key="7">
    <source>
        <dbReference type="ARBA" id="ARBA00022777"/>
    </source>
</evidence>
<dbReference type="PANTHER" id="PTHR45436:SF5">
    <property type="entry name" value="SENSOR HISTIDINE KINASE TRCS"/>
    <property type="match status" value="1"/>
</dbReference>
<dbReference type="AlphaFoldDB" id="A0A2A9DNQ4"/>
<dbReference type="GO" id="GO:0000155">
    <property type="term" value="F:phosphorelay sensor kinase activity"/>
    <property type="evidence" value="ECO:0007669"/>
    <property type="project" value="InterPro"/>
</dbReference>
<organism evidence="14 15">
    <name type="scientific">Corynebacterium renale</name>
    <dbReference type="NCBI Taxonomy" id="1724"/>
    <lineage>
        <taxon>Bacteria</taxon>
        <taxon>Bacillati</taxon>
        <taxon>Actinomycetota</taxon>
        <taxon>Actinomycetes</taxon>
        <taxon>Mycobacteriales</taxon>
        <taxon>Corynebacteriaceae</taxon>
        <taxon>Corynebacterium</taxon>
    </lineage>
</organism>
<dbReference type="Gene3D" id="1.10.287.130">
    <property type="match status" value="1"/>
</dbReference>
<dbReference type="Pfam" id="PF00512">
    <property type="entry name" value="HisKA"/>
    <property type="match status" value="1"/>
</dbReference>
<dbReference type="STRING" id="1724.GCA_001044175_02504"/>
<dbReference type="Gene3D" id="6.10.340.10">
    <property type="match status" value="1"/>
</dbReference>
<dbReference type="Gene3D" id="3.30.565.10">
    <property type="entry name" value="Histidine kinase-like ATPase, C-terminal domain"/>
    <property type="match status" value="1"/>
</dbReference>
<dbReference type="SMART" id="SM00388">
    <property type="entry name" value="HisKA"/>
    <property type="match status" value="1"/>
</dbReference>
<evidence type="ECO:0000256" key="9">
    <source>
        <dbReference type="ARBA" id="ARBA00023012"/>
    </source>
</evidence>
<dbReference type="EMBL" id="PDJF01000001">
    <property type="protein sequence ID" value="PFG27805.1"/>
    <property type="molecule type" value="Genomic_DNA"/>
</dbReference>
<feature type="transmembrane region" description="Helical" evidence="11">
    <location>
        <begin position="27"/>
        <end position="45"/>
    </location>
</feature>
<evidence type="ECO:0000259" key="12">
    <source>
        <dbReference type="PROSITE" id="PS50109"/>
    </source>
</evidence>
<dbReference type="EC" id="2.7.13.3" evidence="3"/>
<evidence type="ECO:0000313" key="15">
    <source>
        <dbReference type="Proteomes" id="UP000221653"/>
    </source>
</evidence>
<keyword evidence="8 11" id="KW-1133">Transmembrane helix</keyword>
<evidence type="ECO:0000256" key="8">
    <source>
        <dbReference type="ARBA" id="ARBA00022989"/>
    </source>
</evidence>
<keyword evidence="10 11" id="KW-0472">Membrane</keyword>
<dbReference type="InterPro" id="IPR005467">
    <property type="entry name" value="His_kinase_dom"/>
</dbReference>
<dbReference type="CDD" id="cd06225">
    <property type="entry name" value="HAMP"/>
    <property type="match status" value="1"/>
</dbReference>
<evidence type="ECO:0000256" key="2">
    <source>
        <dbReference type="ARBA" id="ARBA00004236"/>
    </source>
</evidence>
<keyword evidence="6 11" id="KW-0812">Transmembrane</keyword>
<evidence type="ECO:0000256" key="11">
    <source>
        <dbReference type="SAM" id="Phobius"/>
    </source>
</evidence>
<dbReference type="Proteomes" id="UP000221653">
    <property type="component" value="Unassembled WGS sequence"/>
</dbReference>
<evidence type="ECO:0000256" key="5">
    <source>
        <dbReference type="ARBA" id="ARBA00022679"/>
    </source>
</evidence>
<dbReference type="PANTHER" id="PTHR45436">
    <property type="entry name" value="SENSOR HISTIDINE KINASE YKOH"/>
    <property type="match status" value="1"/>
</dbReference>
<dbReference type="RefSeq" id="WP_231913557.1">
    <property type="nucleotide sequence ID" value="NZ_LDYE01000009.1"/>
</dbReference>
<evidence type="ECO:0000256" key="10">
    <source>
        <dbReference type="ARBA" id="ARBA00023136"/>
    </source>
</evidence>
<evidence type="ECO:0000256" key="3">
    <source>
        <dbReference type="ARBA" id="ARBA00012438"/>
    </source>
</evidence>
<sequence length="486" mass="52521">MTTTMMIGTTQTTETMTTKTTSLRWRIVVWMSLVVALALGGVVLMTRSVLFNEVAATANASVEQEIEEFRRFAADATDPVTAEPFDSAERMVEVYLSRQIPDASEVILGAAGGQLIQMNVAALDGTYPEPLAATEPVVREMFGEDEVSGIFENDPRGPVYWGKVFIEGERPVQLAVAYFTGDALAAAKETLRSIVILALGGLVASIVIAWLIAGQIVAPVRQVSRVASQISNSDLTQRVPVRGSDEIAQLARTFNAMLDRVEDAYVQQRQFVDDAGHELRTPITVIRGQLELLETGTAEDRARSIALATAELDRMARMVNDLLTLAVADSGDFVDPQPVDVAELSIDIEDKARTLSERIELTDVAEGTMLLDEHRITEAVLELCNNALRYSDDRVEIGSTYTGAGPDRELRFWVRDRGQGVAVEKQSSLFGRFSRGGTARRGGAGLGLSIVDAIATAHGGRAYVESVPGLGSTFGLALPAATKEEQ</sequence>
<proteinExistence type="predicted"/>
<dbReference type="InterPro" id="IPR003661">
    <property type="entry name" value="HisK_dim/P_dom"/>
</dbReference>
<dbReference type="Pfam" id="PF00672">
    <property type="entry name" value="HAMP"/>
    <property type="match status" value="1"/>
</dbReference>
<dbReference type="CDD" id="cd00082">
    <property type="entry name" value="HisKA"/>
    <property type="match status" value="1"/>
</dbReference>
<comment type="caution">
    <text evidence="14">The sequence shown here is derived from an EMBL/GenBank/DDBJ whole genome shotgun (WGS) entry which is preliminary data.</text>
</comment>
<gene>
    <name evidence="14" type="ORF">ATK06_0884</name>
</gene>
<dbReference type="PROSITE" id="PS50885">
    <property type="entry name" value="HAMP"/>
    <property type="match status" value="1"/>
</dbReference>
<evidence type="ECO:0000256" key="1">
    <source>
        <dbReference type="ARBA" id="ARBA00000085"/>
    </source>
</evidence>
<keyword evidence="5" id="KW-0808">Transferase</keyword>
<dbReference type="InterPro" id="IPR050428">
    <property type="entry name" value="TCS_sensor_his_kinase"/>
</dbReference>
<keyword evidence="15" id="KW-1185">Reference proteome</keyword>
<feature type="domain" description="HAMP" evidence="13">
    <location>
        <begin position="214"/>
        <end position="266"/>
    </location>
</feature>
<evidence type="ECO:0000256" key="6">
    <source>
        <dbReference type="ARBA" id="ARBA00022692"/>
    </source>
</evidence>
<dbReference type="CDD" id="cd00075">
    <property type="entry name" value="HATPase"/>
    <property type="match status" value="1"/>
</dbReference>
<dbReference type="InterPro" id="IPR003594">
    <property type="entry name" value="HATPase_dom"/>
</dbReference>
<dbReference type="SMART" id="SM00387">
    <property type="entry name" value="HATPase_c"/>
    <property type="match status" value="1"/>
</dbReference>
<keyword evidence="7" id="KW-0418">Kinase</keyword>
<dbReference type="InterPro" id="IPR036890">
    <property type="entry name" value="HATPase_C_sf"/>
</dbReference>
<feature type="domain" description="Histidine kinase" evidence="12">
    <location>
        <begin position="274"/>
        <end position="482"/>
    </location>
</feature>
<dbReference type="FunFam" id="1.10.287.130:FF:000001">
    <property type="entry name" value="Two-component sensor histidine kinase"/>
    <property type="match status" value="1"/>
</dbReference>
<evidence type="ECO:0000256" key="4">
    <source>
        <dbReference type="ARBA" id="ARBA00022553"/>
    </source>
</evidence>
<reference evidence="14 15" key="1">
    <citation type="submission" date="2017-10" db="EMBL/GenBank/DDBJ databases">
        <title>Sequencing the genomes of 1000 actinobacteria strains.</title>
        <authorList>
            <person name="Klenk H.-P."/>
        </authorList>
    </citation>
    <scope>NUCLEOTIDE SEQUENCE [LARGE SCALE GENOMIC DNA]</scope>
    <source>
        <strain evidence="14 15">DSM 20688</strain>
    </source>
</reference>
<evidence type="ECO:0000313" key="14">
    <source>
        <dbReference type="EMBL" id="PFG27805.1"/>
    </source>
</evidence>
<keyword evidence="9" id="KW-0902">Two-component regulatory system</keyword>
<dbReference type="SUPFAM" id="SSF55874">
    <property type="entry name" value="ATPase domain of HSP90 chaperone/DNA topoisomerase II/histidine kinase"/>
    <property type="match status" value="1"/>
</dbReference>
<name>A0A2A9DNQ4_9CORY</name>
<dbReference type="GO" id="GO:0005886">
    <property type="term" value="C:plasma membrane"/>
    <property type="evidence" value="ECO:0007669"/>
    <property type="project" value="UniProtKB-SubCell"/>
</dbReference>
<keyword evidence="4" id="KW-0597">Phosphoprotein</keyword>
<dbReference type="SUPFAM" id="SSF158472">
    <property type="entry name" value="HAMP domain-like"/>
    <property type="match status" value="1"/>
</dbReference>
<dbReference type="SUPFAM" id="SSF47384">
    <property type="entry name" value="Homodimeric domain of signal transducing histidine kinase"/>
    <property type="match status" value="1"/>
</dbReference>
<accession>A0A2A9DNQ4</accession>